<sequence length="156" mass="16444">MKIPECFAITIWILPMLVAAITLAVVTDEAFAESGRRPGTGIGNTETTSPPAAGGTAGIVAKPAPGGPIGKPLPPIPIDPGKGDGRVGHDGRSDHRHSGRHRYYSRWHKHRHKHSRYESPPIIGKDPGELFKRGVVGPRPGAGGGTTKPVPIPIAR</sequence>
<accession>A0ABU8B5L5</accession>
<protein>
    <recommendedName>
        <fullName evidence="4">Secreted protein</fullName>
    </recommendedName>
</protein>
<organism evidence="2 3">
    <name type="scientific">Bradyrhizobium algeriense</name>
    <dbReference type="NCBI Taxonomy" id="634784"/>
    <lineage>
        <taxon>Bacteria</taxon>
        <taxon>Pseudomonadati</taxon>
        <taxon>Pseudomonadota</taxon>
        <taxon>Alphaproteobacteria</taxon>
        <taxon>Hyphomicrobiales</taxon>
        <taxon>Nitrobacteraceae</taxon>
        <taxon>Bradyrhizobium</taxon>
    </lineage>
</organism>
<evidence type="ECO:0008006" key="4">
    <source>
        <dbReference type="Google" id="ProtNLM"/>
    </source>
</evidence>
<keyword evidence="3" id="KW-1185">Reference proteome</keyword>
<feature type="region of interest" description="Disordered" evidence="1">
    <location>
        <begin position="34"/>
        <end position="156"/>
    </location>
</feature>
<evidence type="ECO:0000256" key="1">
    <source>
        <dbReference type="SAM" id="MobiDB-lite"/>
    </source>
</evidence>
<feature type="compositionally biased region" description="Basic and acidic residues" evidence="1">
    <location>
        <begin position="81"/>
        <end position="93"/>
    </location>
</feature>
<dbReference type="EMBL" id="JAZHRV010000001">
    <property type="protein sequence ID" value="MEH2553818.1"/>
    <property type="molecule type" value="Genomic_DNA"/>
</dbReference>
<proteinExistence type="predicted"/>
<reference evidence="2 3" key="1">
    <citation type="submission" date="2024-02" db="EMBL/GenBank/DDBJ databases">
        <title>Adaptive strategies in a cosmopolitan and abundant soil bacterium.</title>
        <authorList>
            <person name="Carini P."/>
        </authorList>
    </citation>
    <scope>NUCLEOTIDE SEQUENCE [LARGE SCALE GENOMIC DNA]</scope>
    <source>
        <strain evidence="2 3">AZCC 1608</strain>
    </source>
</reference>
<gene>
    <name evidence="2" type="ORF">V1286_001347</name>
</gene>
<feature type="compositionally biased region" description="Basic residues" evidence="1">
    <location>
        <begin position="94"/>
        <end position="115"/>
    </location>
</feature>
<name>A0ABU8B5L5_9BRAD</name>
<evidence type="ECO:0000313" key="2">
    <source>
        <dbReference type="EMBL" id="MEH2553818.1"/>
    </source>
</evidence>
<comment type="caution">
    <text evidence="2">The sequence shown here is derived from an EMBL/GenBank/DDBJ whole genome shotgun (WGS) entry which is preliminary data.</text>
</comment>
<evidence type="ECO:0000313" key="3">
    <source>
        <dbReference type="Proteomes" id="UP001364224"/>
    </source>
</evidence>
<dbReference type="Proteomes" id="UP001364224">
    <property type="component" value="Unassembled WGS sequence"/>
</dbReference>